<dbReference type="Proteomes" id="UP001634394">
    <property type="component" value="Unassembled WGS sequence"/>
</dbReference>
<protein>
    <submittedName>
        <fullName evidence="1">Uncharacterized protein</fullName>
    </submittedName>
</protein>
<evidence type="ECO:0000313" key="1">
    <source>
        <dbReference type="EMBL" id="KAL3858883.1"/>
    </source>
</evidence>
<dbReference type="EMBL" id="JBJQND010000012">
    <property type="protein sequence ID" value="KAL3858883.1"/>
    <property type="molecule type" value="Genomic_DNA"/>
</dbReference>
<name>A0ABD3VEA0_SINWO</name>
<accession>A0ABD3VEA0</accession>
<reference evidence="1 2" key="1">
    <citation type="submission" date="2024-11" db="EMBL/GenBank/DDBJ databases">
        <title>Chromosome-level genome assembly of the freshwater bivalve Anodonta woodiana.</title>
        <authorList>
            <person name="Chen X."/>
        </authorList>
    </citation>
    <scope>NUCLEOTIDE SEQUENCE [LARGE SCALE GENOMIC DNA]</scope>
    <source>
        <strain evidence="1">MN2024</strain>
        <tissue evidence="1">Gills</tissue>
    </source>
</reference>
<dbReference type="AlphaFoldDB" id="A0ABD3VEA0"/>
<proteinExistence type="predicted"/>
<gene>
    <name evidence="1" type="ORF">ACJMK2_009132</name>
</gene>
<sequence length="134" mass="15285">METKIAYGKVERKKATKVVSNMADDDSFVVPKSDCQLQDKIYRENAKKIPLRVPGNNIADEILTIFGELHDAPFVQNVTMTKGRPAIIILYNDDQILYFKNKCYGKEGSVIGSDITFNLRKVFITTMCYKNRNI</sequence>
<evidence type="ECO:0000313" key="2">
    <source>
        <dbReference type="Proteomes" id="UP001634394"/>
    </source>
</evidence>
<organism evidence="1 2">
    <name type="scientific">Sinanodonta woodiana</name>
    <name type="common">Chinese pond mussel</name>
    <name type="synonym">Anodonta woodiana</name>
    <dbReference type="NCBI Taxonomy" id="1069815"/>
    <lineage>
        <taxon>Eukaryota</taxon>
        <taxon>Metazoa</taxon>
        <taxon>Spiralia</taxon>
        <taxon>Lophotrochozoa</taxon>
        <taxon>Mollusca</taxon>
        <taxon>Bivalvia</taxon>
        <taxon>Autobranchia</taxon>
        <taxon>Heteroconchia</taxon>
        <taxon>Palaeoheterodonta</taxon>
        <taxon>Unionida</taxon>
        <taxon>Unionoidea</taxon>
        <taxon>Unionidae</taxon>
        <taxon>Unioninae</taxon>
        <taxon>Sinanodonta</taxon>
    </lineage>
</organism>
<comment type="caution">
    <text evidence="1">The sequence shown here is derived from an EMBL/GenBank/DDBJ whole genome shotgun (WGS) entry which is preliminary data.</text>
</comment>
<keyword evidence="2" id="KW-1185">Reference proteome</keyword>